<dbReference type="GO" id="GO:0034707">
    <property type="term" value="C:chloride channel complex"/>
    <property type="evidence" value="ECO:0007669"/>
    <property type="project" value="UniProtKB-KW"/>
</dbReference>
<evidence type="ECO:0000256" key="7">
    <source>
        <dbReference type="ARBA" id="ARBA00023136"/>
    </source>
</evidence>
<dbReference type="CDD" id="cd00400">
    <property type="entry name" value="Voltage_gated_ClC"/>
    <property type="match status" value="1"/>
</dbReference>
<sequence>MVGIGCIAGVGVYHPSWQHHRIRILASKSEEAVKVTRWWSLLSASAYETRHRCRPRPRRPCCGPDNIDAEEEGPSTSERLELEWKLLSRRIGDSGIISSCLVGLLTGFAVVLFNYAVHEIRDLFWDGIPNRGASWLREAPIETTWARVVLVPAFGGAAVSVLNLLRSRFDSSLQQDPFLRTPSAYLKSASRPLLKAVAASVTLGTGNSLGPEGPSVDIGTSIAKGLAPFFHNGKTSGRMLSLLAAGSAAGLSAGFNAAVAGCFFAVESVLWPSPADASLPLTNNTSMVILSAVIASVVSEIGLGSQPAFKVPDYDFRSPGGKSSRDSTSLLPYVALAHGYHFSALPCITKNDYARHLLMVSDYAHLVTMVIVVDNSSARCTSYMLTIVDNLHKATGIPRASFPVLGGLSVGLIALIYPEILYWGFENVDILLESRPFVKGLSTDLLLQLIAVKIVATSLCRASGLVGGYYAPSLFIGGATGMAYGKLISLAIAEFNPMINLSVLEVASPQAYGLVGMAATLAGVCQVPLTAVLLLFELTQDYRIVLPLLGAVGLSSWISSVQTKIDDKGAKKIKSENSNFTSLSKISSHSSIESSAGNTFAEDAPYLSNLCQVESSLCVEDDNVETTYIVRRTFVSEAMKTRYVTVSMCTLLTEVIDLMIAEKQSCAVIVDTDDTLIGFLTLRDIQEYGKFAKARSKKHKELLVSELCLLDGQICSVPWTATPDMELRYAQMIMKERGFNQVPVVRNIYERTYPVGIIDPESIRLTCRFYYFLE</sequence>
<evidence type="ECO:0000313" key="15">
    <source>
        <dbReference type="Proteomes" id="UP000743370"/>
    </source>
</evidence>
<evidence type="ECO:0000256" key="11">
    <source>
        <dbReference type="PROSITE-ProRule" id="PRU00703"/>
    </source>
</evidence>
<dbReference type="PANTHER" id="PTHR43427">
    <property type="entry name" value="CHLORIDE CHANNEL PROTEIN CLC-E"/>
    <property type="match status" value="1"/>
</dbReference>
<dbReference type="Pfam" id="PF00571">
    <property type="entry name" value="CBS"/>
    <property type="match status" value="1"/>
</dbReference>
<dbReference type="InterPro" id="IPR000644">
    <property type="entry name" value="CBS_dom"/>
</dbReference>
<comment type="subcellular location">
    <subcellularLocation>
        <location evidence="1 12">Membrane</location>
        <topology evidence="1 12">Multi-pass membrane protein</topology>
    </subcellularLocation>
</comment>
<feature type="transmembrane region" description="Helical" evidence="12">
    <location>
        <begin position="469"/>
        <end position="492"/>
    </location>
</feature>
<reference evidence="14 15" key="1">
    <citation type="submission" date="2020-05" db="EMBL/GenBank/DDBJ databases">
        <title>Vigna angularis (adzuki bean) Var. LongXiaoDou No. 4 denovo assembly.</title>
        <authorList>
            <person name="Xiang H."/>
        </authorList>
    </citation>
    <scope>NUCLEOTIDE SEQUENCE [LARGE SCALE GENOMIC DNA]</scope>
    <source>
        <tissue evidence="14">Leaf</tissue>
    </source>
</reference>
<dbReference type="GO" id="GO:0005254">
    <property type="term" value="F:chloride channel activity"/>
    <property type="evidence" value="ECO:0007669"/>
    <property type="project" value="UniProtKB-UniRule"/>
</dbReference>
<dbReference type="SUPFAM" id="SSF81340">
    <property type="entry name" value="Clc chloride channel"/>
    <property type="match status" value="1"/>
</dbReference>
<feature type="transmembrane region" description="Helical" evidence="12">
    <location>
        <begin position="145"/>
        <end position="165"/>
    </location>
</feature>
<gene>
    <name evidence="14" type="ORF">HKW66_Vig0254510</name>
</gene>
<dbReference type="AlphaFoldDB" id="A0A8T0K0I5"/>
<evidence type="ECO:0000256" key="5">
    <source>
        <dbReference type="ARBA" id="ARBA00022989"/>
    </source>
</evidence>
<dbReference type="PANTHER" id="PTHR43427:SF6">
    <property type="entry name" value="CHLORIDE CHANNEL PROTEIN CLC-E"/>
    <property type="match status" value="1"/>
</dbReference>
<dbReference type="GO" id="GO:0009535">
    <property type="term" value="C:chloroplast thylakoid membrane"/>
    <property type="evidence" value="ECO:0007669"/>
    <property type="project" value="TreeGrafter"/>
</dbReference>
<evidence type="ECO:0000256" key="6">
    <source>
        <dbReference type="ARBA" id="ARBA00023065"/>
    </source>
</evidence>
<feature type="transmembrane region" description="Helical" evidence="12">
    <location>
        <begin position="445"/>
        <end position="462"/>
    </location>
</feature>
<evidence type="ECO:0000256" key="4">
    <source>
        <dbReference type="ARBA" id="ARBA00022692"/>
    </source>
</evidence>
<dbReference type="SMART" id="SM00116">
    <property type="entry name" value="CBS"/>
    <property type="match status" value="2"/>
</dbReference>
<keyword evidence="3 12" id="KW-0813">Transport</keyword>
<keyword evidence="6 12" id="KW-0406">Ion transport</keyword>
<evidence type="ECO:0000256" key="3">
    <source>
        <dbReference type="ARBA" id="ARBA00022448"/>
    </source>
</evidence>
<evidence type="ECO:0000256" key="12">
    <source>
        <dbReference type="RuleBase" id="RU361221"/>
    </source>
</evidence>
<dbReference type="Gene3D" id="3.10.580.10">
    <property type="entry name" value="CBS-domain"/>
    <property type="match status" value="1"/>
</dbReference>
<protein>
    <recommendedName>
        <fullName evidence="12">Chloride channel protein</fullName>
    </recommendedName>
</protein>
<dbReference type="CDD" id="cd04592">
    <property type="entry name" value="CBS_pair_voltage-gated_CLC_euk_bac"/>
    <property type="match status" value="1"/>
</dbReference>
<comment type="similarity">
    <text evidence="2 12">Belongs to the chloride channel (TC 2.A.49) family.</text>
</comment>
<dbReference type="InterPro" id="IPR050368">
    <property type="entry name" value="ClC-type_chloride_channel"/>
</dbReference>
<organism evidence="14 15">
    <name type="scientific">Phaseolus angularis</name>
    <name type="common">Azuki bean</name>
    <name type="synonym">Vigna angularis</name>
    <dbReference type="NCBI Taxonomy" id="3914"/>
    <lineage>
        <taxon>Eukaryota</taxon>
        <taxon>Viridiplantae</taxon>
        <taxon>Streptophyta</taxon>
        <taxon>Embryophyta</taxon>
        <taxon>Tracheophyta</taxon>
        <taxon>Spermatophyta</taxon>
        <taxon>Magnoliopsida</taxon>
        <taxon>eudicotyledons</taxon>
        <taxon>Gunneridae</taxon>
        <taxon>Pentapetalae</taxon>
        <taxon>rosids</taxon>
        <taxon>fabids</taxon>
        <taxon>Fabales</taxon>
        <taxon>Fabaceae</taxon>
        <taxon>Papilionoideae</taxon>
        <taxon>50 kb inversion clade</taxon>
        <taxon>NPAAA clade</taxon>
        <taxon>indigoferoid/millettioid clade</taxon>
        <taxon>Phaseoleae</taxon>
        <taxon>Vigna</taxon>
    </lineage>
</organism>
<dbReference type="PRINTS" id="PR00762">
    <property type="entry name" value="CLCHANNEL"/>
</dbReference>
<accession>A0A8T0K0I5</accession>
<keyword evidence="8" id="KW-0869">Chloride channel</keyword>
<evidence type="ECO:0000256" key="2">
    <source>
        <dbReference type="ARBA" id="ARBA00009476"/>
    </source>
</evidence>
<keyword evidence="10" id="KW-0407">Ion channel</keyword>
<feature type="transmembrane region" description="Helical" evidence="12">
    <location>
        <begin position="512"/>
        <end position="536"/>
    </location>
</feature>
<evidence type="ECO:0000256" key="9">
    <source>
        <dbReference type="ARBA" id="ARBA00023214"/>
    </source>
</evidence>
<evidence type="ECO:0000313" key="14">
    <source>
        <dbReference type="EMBL" id="KAG2390611.1"/>
    </source>
</evidence>
<keyword evidence="5 12" id="KW-1133">Transmembrane helix</keyword>
<proteinExistence type="inferred from homology"/>
<comment type="caution">
    <text evidence="14">The sequence shown here is derived from an EMBL/GenBank/DDBJ whole genome shotgun (WGS) entry which is preliminary data.</text>
</comment>
<dbReference type="SUPFAM" id="SSF54631">
    <property type="entry name" value="CBS-domain pair"/>
    <property type="match status" value="1"/>
</dbReference>
<comment type="caution">
    <text evidence="12">Lacks conserved residue(s) required for the propagation of feature annotation.</text>
</comment>
<dbReference type="EMBL" id="JABFOF010000007">
    <property type="protein sequence ID" value="KAG2390611.1"/>
    <property type="molecule type" value="Genomic_DNA"/>
</dbReference>
<keyword evidence="11" id="KW-0129">CBS domain</keyword>
<feature type="transmembrane region" description="Helical" evidence="12">
    <location>
        <begin position="402"/>
        <end position="425"/>
    </location>
</feature>
<evidence type="ECO:0000256" key="8">
    <source>
        <dbReference type="ARBA" id="ARBA00023173"/>
    </source>
</evidence>
<dbReference type="InterPro" id="IPR014743">
    <property type="entry name" value="Cl-channel_core"/>
</dbReference>
<dbReference type="InterPro" id="IPR001807">
    <property type="entry name" value="ClC"/>
</dbReference>
<dbReference type="InterPro" id="IPR046342">
    <property type="entry name" value="CBS_dom_sf"/>
</dbReference>
<evidence type="ECO:0000256" key="10">
    <source>
        <dbReference type="ARBA" id="ARBA00023303"/>
    </source>
</evidence>
<keyword evidence="9 12" id="KW-0868">Chloride</keyword>
<dbReference type="Proteomes" id="UP000743370">
    <property type="component" value="Unassembled WGS sequence"/>
</dbReference>
<feature type="transmembrane region" description="Helical" evidence="12">
    <location>
        <begin position="95"/>
        <end position="117"/>
    </location>
</feature>
<name>A0A8T0K0I5_PHAAN</name>
<dbReference type="FunFam" id="3.10.580.10:FF:000066">
    <property type="entry name" value="Chloride channel protein"/>
    <property type="match status" value="1"/>
</dbReference>
<keyword evidence="7 12" id="KW-0472">Membrane</keyword>
<evidence type="ECO:0000259" key="13">
    <source>
        <dbReference type="PROSITE" id="PS51371"/>
    </source>
</evidence>
<keyword evidence="4 12" id="KW-0812">Transmembrane</keyword>
<dbReference type="Pfam" id="PF00654">
    <property type="entry name" value="Voltage_CLC"/>
    <property type="match status" value="1"/>
</dbReference>
<evidence type="ECO:0000256" key="1">
    <source>
        <dbReference type="ARBA" id="ARBA00004141"/>
    </source>
</evidence>
<dbReference type="PROSITE" id="PS51371">
    <property type="entry name" value="CBS"/>
    <property type="match status" value="1"/>
</dbReference>
<dbReference type="Gene3D" id="1.10.3080.10">
    <property type="entry name" value="Clc chloride channel"/>
    <property type="match status" value="2"/>
</dbReference>
<feature type="domain" description="CBS" evidence="13">
    <location>
        <begin position="639"/>
        <end position="695"/>
    </location>
</feature>